<feature type="region of interest" description="Disordered" evidence="1">
    <location>
        <begin position="261"/>
        <end position="280"/>
    </location>
</feature>
<protein>
    <submittedName>
        <fullName evidence="2">Uncharacterized protein</fullName>
    </submittedName>
</protein>
<evidence type="ECO:0000256" key="1">
    <source>
        <dbReference type="SAM" id="MobiDB-lite"/>
    </source>
</evidence>
<evidence type="ECO:0000313" key="2">
    <source>
        <dbReference type="EMBL" id="CAG2192066.1"/>
    </source>
</evidence>
<dbReference type="OrthoDB" id="10038899at2759"/>
<comment type="caution">
    <text evidence="2">The sequence shown here is derived from an EMBL/GenBank/DDBJ whole genome shotgun (WGS) entry which is preliminary data.</text>
</comment>
<organism evidence="2 3">
    <name type="scientific">Mytilus edulis</name>
    <name type="common">Blue mussel</name>
    <dbReference type="NCBI Taxonomy" id="6550"/>
    <lineage>
        <taxon>Eukaryota</taxon>
        <taxon>Metazoa</taxon>
        <taxon>Spiralia</taxon>
        <taxon>Lophotrochozoa</taxon>
        <taxon>Mollusca</taxon>
        <taxon>Bivalvia</taxon>
        <taxon>Autobranchia</taxon>
        <taxon>Pteriomorphia</taxon>
        <taxon>Mytilida</taxon>
        <taxon>Mytiloidea</taxon>
        <taxon>Mytilidae</taxon>
        <taxon>Mytilinae</taxon>
        <taxon>Mytilus</taxon>
    </lineage>
</organism>
<keyword evidence="3" id="KW-1185">Reference proteome</keyword>
<gene>
    <name evidence="2" type="ORF">MEDL_7257</name>
</gene>
<dbReference type="Proteomes" id="UP000683360">
    <property type="component" value="Unassembled WGS sequence"/>
</dbReference>
<reference evidence="2" key="1">
    <citation type="submission" date="2021-03" db="EMBL/GenBank/DDBJ databases">
        <authorList>
            <person name="Bekaert M."/>
        </authorList>
    </citation>
    <scope>NUCLEOTIDE SEQUENCE</scope>
</reference>
<name>A0A8S3QC68_MYTED</name>
<evidence type="ECO:0000313" key="3">
    <source>
        <dbReference type="Proteomes" id="UP000683360"/>
    </source>
</evidence>
<sequence>MTRQAVRMRNLSERVLTEVDVGANALVAILHVDRGKGDPRNLVAVVTGKEEYGYQLGIKDGILRGLYTIAIKSVNHDNEISFRKAKEMDDYCEVIEFLRNGNASDESIQKIGEEKLKGNDNAKKQERKIEIGWFDYDYRSSEYRQVRTINGGGVRYINAPKTWRQDDILQHGKKVFFLNGKSKRGNVTDFQFEVRNFMGDRMDNDCTIGDLYTLTGSKLLRFYIYSKKLPTTAVGCSEIESPSDDSLPDHKLLQVNKQVANLSSDPSNESPSKTSSLTPQTVQLRVQEFMKTRTQQLQKC</sequence>
<dbReference type="AlphaFoldDB" id="A0A8S3QC68"/>
<proteinExistence type="predicted"/>
<accession>A0A8S3QC68</accession>
<dbReference type="EMBL" id="CAJPWZ010000377">
    <property type="protein sequence ID" value="CAG2192066.1"/>
    <property type="molecule type" value="Genomic_DNA"/>
</dbReference>